<dbReference type="InterPro" id="IPR001683">
    <property type="entry name" value="PX_dom"/>
</dbReference>
<dbReference type="Pfam" id="PF13639">
    <property type="entry name" value="zf-RING_2"/>
    <property type="match status" value="1"/>
</dbReference>
<dbReference type="PROSITE" id="PS50106">
    <property type="entry name" value="PDZ"/>
    <property type="match status" value="1"/>
</dbReference>
<dbReference type="AlphaFoldDB" id="A0AB34KCI1"/>
<evidence type="ECO:0000259" key="15">
    <source>
        <dbReference type="PROSITE" id="PS50195"/>
    </source>
</evidence>
<dbReference type="SUPFAM" id="SSF50156">
    <property type="entry name" value="PDZ domain-like"/>
    <property type="match status" value="1"/>
</dbReference>
<organism evidence="16 17">
    <name type="scientific">Prymnesium parvum</name>
    <name type="common">Toxic golden alga</name>
    <dbReference type="NCBI Taxonomy" id="97485"/>
    <lineage>
        <taxon>Eukaryota</taxon>
        <taxon>Haptista</taxon>
        <taxon>Haptophyta</taxon>
        <taxon>Prymnesiophyceae</taxon>
        <taxon>Prymnesiales</taxon>
        <taxon>Prymnesiaceae</taxon>
        <taxon>Prymnesium</taxon>
    </lineage>
</organism>
<evidence type="ECO:0000256" key="11">
    <source>
        <dbReference type="PROSITE-ProRule" id="PRU00175"/>
    </source>
</evidence>
<dbReference type="CDD" id="cd00136">
    <property type="entry name" value="PDZ_canonical"/>
    <property type="match status" value="1"/>
</dbReference>
<evidence type="ECO:0000256" key="4">
    <source>
        <dbReference type="ARBA" id="ARBA00012483"/>
    </source>
</evidence>
<comment type="subcellular location">
    <subcellularLocation>
        <location evidence="2">Endomembrane system</location>
    </subcellularLocation>
</comment>
<dbReference type="GO" id="GO:0035091">
    <property type="term" value="F:phosphatidylinositol binding"/>
    <property type="evidence" value="ECO:0007669"/>
    <property type="project" value="InterPro"/>
</dbReference>
<evidence type="ECO:0000256" key="8">
    <source>
        <dbReference type="ARBA" id="ARBA00022786"/>
    </source>
</evidence>
<evidence type="ECO:0000313" key="16">
    <source>
        <dbReference type="EMBL" id="KAL1530155.1"/>
    </source>
</evidence>
<dbReference type="SUPFAM" id="SSF57850">
    <property type="entry name" value="RING/U-box"/>
    <property type="match status" value="1"/>
</dbReference>
<protein>
    <recommendedName>
        <fullName evidence="4">RING-type E3 ubiquitin transferase</fullName>
        <ecNumber evidence="4">2.3.2.27</ecNumber>
    </recommendedName>
</protein>
<dbReference type="SUPFAM" id="SSF64268">
    <property type="entry name" value="PX domain"/>
    <property type="match status" value="1"/>
</dbReference>
<feature type="domain" description="RING-type" evidence="13">
    <location>
        <begin position="72"/>
        <end position="113"/>
    </location>
</feature>
<feature type="compositionally biased region" description="Basic and acidic residues" evidence="12">
    <location>
        <begin position="17"/>
        <end position="28"/>
    </location>
</feature>
<dbReference type="InterPro" id="IPR045103">
    <property type="entry name" value="RNF5/RNF185-like"/>
</dbReference>
<dbReference type="PANTHER" id="PTHR12313">
    <property type="entry name" value="E3 UBIQUITIN-PROTEIN LIGASE RNF5-RELATED"/>
    <property type="match status" value="1"/>
</dbReference>
<dbReference type="Proteomes" id="UP001515480">
    <property type="component" value="Unassembled WGS sequence"/>
</dbReference>
<dbReference type="InterPro" id="IPR013083">
    <property type="entry name" value="Znf_RING/FYVE/PHD"/>
</dbReference>
<dbReference type="InterPro" id="IPR036034">
    <property type="entry name" value="PDZ_sf"/>
</dbReference>
<keyword evidence="17" id="KW-1185">Reference proteome</keyword>
<proteinExistence type="predicted"/>
<gene>
    <name evidence="16" type="ORF">AB1Y20_001071</name>
</gene>
<name>A0AB34KCI1_PRYPA</name>
<dbReference type="GO" id="GO:0006511">
    <property type="term" value="P:ubiquitin-dependent protein catabolic process"/>
    <property type="evidence" value="ECO:0007669"/>
    <property type="project" value="InterPro"/>
</dbReference>
<dbReference type="GO" id="GO:0005783">
    <property type="term" value="C:endoplasmic reticulum"/>
    <property type="evidence" value="ECO:0007669"/>
    <property type="project" value="InterPro"/>
</dbReference>
<comment type="caution">
    <text evidence="16">The sequence shown here is derived from an EMBL/GenBank/DDBJ whole genome shotgun (WGS) entry which is preliminary data.</text>
</comment>
<feature type="region of interest" description="Disordered" evidence="12">
    <location>
        <begin position="1"/>
        <end position="38"/>
    </location>
</feature>
<dbReference type="Pfam" id="PF00595">
    <property type="entry name" value="PDZ"/>
    <property type="match status" value="1"/>
</dbReference>
<evidence type="ECO:0000256" key="2">
    <source>
        <dbReference type="ARBA" id="ARBA00004308"/>
    </source>
</evidence>
<dbReference type="PROSITE" id="PS00518">
    <property type="entry name" value="ZF_RING_1"/>
    <property type="match status" value="1"/>
</dbReference>
<dbReference type="InterPro" id="IPR001841">
    <property type="entry name" value="Znf_RING"/>
</dbReference>
<comment type="catalytic activity">
    <reaction evidence="1">
        <text>S-ubiquitinyl-[E2 ubiquitin-conjugating enzyme]-L-cysteine + [acceptor protein]-L-lysine = [E2 ubiquitin-conjugating enzyme]-L-cysteine + N(6)-ubiquitinyl-[acceptor protein]-L-lysine.</text>
        <dbReference type="EC" id="2.3.2.27"/>
    </reaction>
</comment>
<dbReference type="EC" id="2.3.2.27" evidence="4"/>
<feature type="domain" description="PX" evidence="15">
    <location>
        <begin position="265"/>
        <end position="382"/>
    </location>
</feature>
<dbReference type="InterPro" id="IPR017907">
    <property type="entry name" value="Znf_RING_CS"/>
</dbReference>
<dbReference type="PROSITE" id="PS50195">
    <property type="entry name" value="PX"/>
    <property type="match status" value="1"/>
</dbReference>
<keyword evidence="10" id="KW-0472">Membrane</keyword>
<evidence type="ECO:0000256" key="1">
    <source>
        <dbReference type="ARBA" id="ARBA00000900"/>
    </source>
</evidence>
<evidence type="ECO:0000256" key="9">
    <source>
        <dbReference type="ARBA" id="ARBA00022833"/>
    </source>
</evidence>
<comment type="pathway">
    <text evidence="3">Protein modification; protein ubiquitination.</text>
</comment>
<evidence type="ECO:0000256" key="3">
    <source>
        <dbReference type="ARBA" id="ARBA00004906"/>
    </source>
</evidence>
<dbReference type="GO" id="GO:0008270">
    <property type="term" value="F:zinc ion binding"/>
    <property type="evidence" value="ECO:0007669"/>
    <property type="project" value="UniProtKB-KW"/>
</dbReference>
<evidence type="ECO:0000256" key="12">
    <source>
        <dbReference type="SAM" id="MobiDB-lite"/>
    </source>
</evidence>
<dbReference type="GO" id="GO:0061630">
    <property type="term" value="F:ubiquitin protein ligase activity"/>
    <property type="evidence" value="ECO:0007669"/>
    <property type="project" value="UniProtKB-EC"/>
</dbReference>
<dbReference type="InterPro" id="IPR001478">
    <property type="entry name" value="PDZ"/>
</dbReference>
<evidence type="ECO:0000256" key="5">
    <source>
        <dbReference type="ARBA" id="ARBA00022679"/>
    </source>
</evidence>
<dbReference type="EMBL" id="JBGBPQ010000001">
    <property type="protein sequence ID" value="KAL1530155.1"/>
    <property type="molecule type" value="Genomic_DNA"/>
</dbReference>
<dbReference type="CDD" id="cd06093">
    <property type="entry name" value="PX_domain"/>
    <property type="match status" value="1"/>
</dbReference>
<dbReference type="InterPro" id="IPR036871">
    <property type="entry name" value="PX_dom_sf"/>
</dbReference>
<feature type="compositionally biased region" description="Acidic residues" evidence="12">
    <location>
        <begin position="1"/>
        <end position="11"/>
    </location>
</feature>
<evidence type="ECO:0000256" key="10">
    <source>
        <dbReference type="ARBA" id="ARBA00023136"/>
    </source>
</evidence>
<dbReference type="Gene3D" id="3.30.1520.10">
    <property type="entry name" value="Phox-like domain"/>
    <property type="match status" value="1"/>
</dbReference>
<feature type="domain" description="PDZ" evidence="14">
    <location>
        <begin position="147"/>
        <end position="218"/>
    </location>
</feature>
<keyword evidence="6" id="KW-0479">Metal-binding</keyword>
<dbReference type="SMART" id="SM00228">
    <property type="entry name" value="PDZ"/>
    <property type="match status" value="1"/>
</dbReference>
<evidence type="ECO:0000259" key="13">
    <source>
        <dbReference type="PROSITE" id="PS50089"/>
    </source>
</evidence>
<keyword evidence="7 11" id="KW-0863">Zinc-finger</keyword>
<evidence type="ECO:0000256" key="7">
    <source>
        <dbReference type="ARBA" id="ARBA00022771"/>
    </source>
</evidence>
<dbReference type="SMART" id="SM00184">
    <property type="entry name" value="RING"/>
    <property type="match status" value="1"/>
</dbReference>
<evidence type="ECO:0000259" key="14">
    <source>
        <dbReference type="PROSITE" id="PS50106"/>
    </source>
</evidence>
<dbReference type="Gene3D" id="2.30.42.10">
    <property type="match status" value="1"/>
</dbReference>
<keyword evidence="8" id="KW-0833">Ubl conjugation pathway</keyword>
<keyword evidence="9" id="KW-0862">Zinc</keyword>
<keyword evidence="5" id="KW-0808">Transferase</keyword>
<dbReference type="PROSITE" id="PS50089">
    <property type="entry name" value="ZF_RING_2"/>
    <property type="match status" value="1"/>
</dbReference>
<reference evidence="16 17" key="1">
    <citation type="journal article" date="2024" name="Science">
        <title>Giant polyketide synthase enzymes in the biosynthesis of giant marine polyether toxins.</title>
        <authorList>
            <person name="Fallon T.R."/>
            <person name="Shende V.V."/>
            <person name="Wierzbicki I.H."/>
            <person name="Pendleton A.L."/>
            <person name="Watervoot N.F."/>
            <person name="Auber R.P."/>
            <person name="Gonzalez D.J."/>
            <person name="Wisecaver J.H."/>
            <person name="Moore B.S."/>
        </authorList>
    </citation>
    <scope>NUCLEOTIDE SEQUENCE [LARGE SCALE GENOMIC DNA]</scope>
    <source>
        <strain evidence="16 17">12B1</strain>
    </source>
</reference>
<dbReference type="Gene3D" id="3.30.40.10">
    <property type="entry name" value="Zinc/RING finger domain, C3HC4 (zinc finger)"/>
    <property type="match status" value="1"/>
</dbReference>
<evidence type="ECO:0000313" key="17">
    <source>
        <dbReference type="Proteomes" id="UP001515480"/>
    </source>
</evidence>
<evidence type="ECO:0000256" key="6">
    <source>
        <dbReference type="ARBA" id="ARBA00022723"/>
    </source>
</evidence>
<accession>A0AB34KCI1</accession>
<sequence>MERLDGDDDETVSTCAAEREGEREELRPPEGGLEAGVRDDGVIEETGAIEREMEKVCVTRMDSIKSGSAFECAICLAGLQDAATGSCFHHFCAPCLLQWASSSAGWPECPVCRTRIHQIKLDPEFDALLQRIDAPAPAAASRLAQYTVVVDLTPGAFAGITLRDAKNEDVPRPGVKVSRLVKRDACYKAGLRVGDVIVCMNGMPVLTHKECIEMVEAATRARTTLTCLLLPRDRRARISSVVQQPPPAARRGVVEEAELSNTQPPSLVFIEEAATMSHVEIDNVVYYQIRCTDGQASWTVSQRYSKWREMYETVCQRWPGQWLDGLAFPCKSYSFRKPSDAFCSRRAADLELFIRALLLRCETGDGVDSRSRWLHHWLRVSI</sequence>